<comment type="subcellular location">
    <subcellularLocation>
        <location evidence="1 6">Cell membrane</location>
        <topology evidence="1 6">Multi-pass membrane protein</topology>
    </subcellularLocation>
</comment>
<evidence type="ECO:0000256" key="4">
    <source>
        <dbReference type="ARBA" id="ARBA00022989"/>
    </source>
</evidence>
<keyword evidence="9" id="KW-1185">Reference proteome</keyword>
<dbReference type="STRING" id="1548.CSCA_4589"/>
<dbReference type="PANTHER" id="PTHR12677:SF59">
    <property type="entry name" value="GOLGI APPARATUS MEMBRANE PROTEIN TVP38-RELATED"/>
    <property type="match status" value="1"/>
</dbReference>
<evidence type="ECO:0000256" key="3">
    <source>
        <dbReference type="ARBA" id="ARBA00022692"/>
    </source>
</evidence>
<dbReference type="PANTHER" id="PTHR12677">
    <property type="entry name" value="GOLGI APPARATUS MEMBRANE PROTEIN TVP38-RELATED"/>
    <property type="match status" value="1"/>
</dbReference>
<dbReference type="Pfam" id="PF09335">
    <property type="entry name" value="VTT_dom"/>
    <property type="match status" value="1"/>
</dbReference>
<dbReference type="Proteomes" id="UP000033115">
    <property type="component" value="Chromosome"/>
</dbReference>
<dbReference type="GO" id="GO:0005886">
    <property type="term" value="C:plasma membrane"/>
    <property type="evidence" value="ECO:0007669"/>
    <property type="project" value="UniProtKB-SubCell"/>
</dbReference>
<evidence type="ECO:0000256" key="2">
    <source>
        <dbReference type="ARBA" id="ARBA00022475"/>
    </source>
</evidence>
<feature type="transmembrane region" description="Helical" evidence="6">
    <location>
        <begin position="177"/>
        <end position="196"/>
    </location>
</feature>
<name>A0A0E3K3K8_CLOSL</name>
<dbReference type="InterPro" id="IPR032816">
    <property type="entry name" value="VTT_dom"/>
</dbReference>
<dbReference type="EMBL" id="CP009933">
    <property type="protein sequence ID" value="AKA71714.1"/>
    <property type="molecule type" value="Genomic_DNA"/>
</dbReference>
<comment type="similarity">
    <text evidence="6">Belongs to the TVP38/TMEM64 family.</text>
</comment>
<evidence type="ECO:0000256" key="1">
    <source>
        <dbReference type="ARBA" id="ARBA00004651"/>
    </source>
</evidence>
<feature type="transmembrane region" description="Helical" evidence="6">
    <location>
        <begin position="138"/>
        <end position="157"/>
    </location>
</feature>
<feature type="transmembrane region" description="Helical" evidence="6">
    <location>
        <begin position="19"/>
        <end position="37"/>
    </location>
</feature>
<feature type="domain" description="VTT" evidence="7">
    <location>
        <begin position="78"/>
        <end position="196"/>
    </location>
</feature>
<dbReference type="KEGG" id="csq:CSCA_4589"/>
<keyword evidence="4 6" id="KW-1133">Transmembrane helix</keyword>
<evidence type="ECO:0000256" key="5">
    <source>
        <dbReference type="ARBA" id="ARBA00023136"/>
    </source>
</evidence>
<dbReference type="AlphaFoldDB" id="A0A0E3K3K8"/>
<evidence type="ECO:0000256" key="6">
    <source>
        <dbReference type="RuleBase" id="RU366058"/>
    </source>
</evidence>
<protein>
    <recommendedName>
        <fullName evidence="6">TVP38/TMEM64 family membrane protein</fullName>
    </recommendedName>
</protein>
<dbReference type="RefSeq" id="WP_029162916.1">
    <property type="nucleotide sequence ID" value="NZ_CP009933.1"/>
</dbReference>
<feature type="transmembrane region" description="Helical" evidence="6">
    <location>
        <begin position="57"/>
        <end position="78"/>
    </location>
</feature>
<keyword evidence="2 6" id="KW-1003">Cell membrane</keyword>
<evidence type="ECO:0000259" key="7">
    <source>
        <dbReference type="Pfam" id="PF09335"/>
    </source>
</evidence>
<gene>
    <name evidence="8" type="ORF">CSCA_4589</name>
</gene>
<sequence length="241" mass="27246">MIEDFTRKIFNKIKKYKSYIVLTIICVFLIYSAYVYYSKYFFLFKDPNKIKHIIMSYGKYSIIVFFMLQVIQVVAFFIPGEIVQIAGGYIYGTIGGGIISLLGITAGSMIVFWISNFYGKPLIDKIISKKDTKFFKRILNLGHINFVVFLLYLIPGIPKDVLAYICGVSNVTFKDFIIYSTLGRIPGIFISAYFGAKIGSGNKTILILIAVSMTLLFAIGVFKGENLVKKIIKHSSFKNGK</sequence>
<proteinExistence type="inferred from homology"/>
<evidence type="ECO:0000313" key="8">
    <source>
        <dbReference type="EMBL" id="AKA71714.1"/>
    </source>
</evidence>
<dbReference type="HOGENOM" id="CLU_038944_5_1_9"/>
<feature type="transmembrane region" description="Helical" evidence="6">
    <location>
        <begin position="205"/>
        <end position="222"/>
    </location>
</feature>
<evidence type="ECO:0000313" key="9">
    <source>
        <dbReference type="Proteomes" id="UP000033115"/>
    </source>
</evidence>
<accession>A0A0E3K3K8</accession>
<keyword evidence="3 6" id="KW-0812">Transmembrane</keyword>
<dbReference type="InterPro" id="IPR015414">
    <property type="entry name" value="TMEM64"/>
</dbReference>
<keyword evidence="5 6" id="KW-0472">Membrane</keyword>
<organism evidence="8 9">
    <name type="scientific">Clostridium scatologenes</name>
    <dbReference type="NCBI Taxonomy" id="1548"/>
    <lineage>
        <taxon>Bacteria</taxon>
        <taxon>Bacillati</taxon>
        <taxon>Bacillota</taxon>
        <taxon>Clostridia</taxon>
        <taxon>Eubacteriales</taxon>
        <taxon>Clostridiaceae</taxon>
        <taxon>Clostridium</taxon>
    </lineage>
</organism>
<feature type="transmembrane region" description="Helical" evidence="6">
    <location>
        <begin position="90"/>
        <end position="118"/>
    </location>
</feature>
<reference evidence="8 9" key="1">
    <citation type="journal article" date="2015" name="J. Biotechnol.">
        <title>Complete genome sequence of a malodorant-producing acetogen, Clostridium scatologenes ATCC 25775(T).</title>
        <authorList>
            <person name="Zhu Z."/>
            <person name="Guo T."/>
            <person name="Zheng H."/>
            <person name="Song T."/>
            <person name="Ouyang P."/>
            <person name="Xie J."/>
        </authorList>
    </citation>
    <scope>NUCLEOTIDE SEQUENCE [LARGE SCALE GENOMIC DNA]</scope>
    <source>
        <strain evidence="8 9">ATCC 25775</strain>
    </source>
</reference>